<protein>
    <recommendedName>
        <fullName evidence="5">Organic solvent ABC transporter permease</fullName>
    </recommendedName>
</protein>
<sequence>MTTQTPRYAARMITTLLTTGCLLALAGCGGSDSDGNGDLRTGTLFTQGVENLHYETRSQSGTTNEDGEFRYRPGETLTFRVGNLVLAENVPAAPLLTPVDFTAEARRQLHSGGTDNENLETHRGIEEDLAENNAIAINITRLLSALAEQDNPGSSEETLEITQRTIDQLNSYLADDSNPRIDFSVSTESFSRPDNVSNDNRDPETGDLIDPSPANRLLDSICFEPEGDELCEAPPTQSEIDNASGEQQEELSDERSNILNARRTLEGATTGNAIEFLSQDTLDFRNDLATAFYLDPGTLTISPSDGRIRTVAIKRTGSSGFSLKRLEAKAKGTGWAVHSVDRQEGTVEFYRNTSSPAESGTILVNFKVDYPGFDNYRWFRKNLLVEVN</sequence>
<feature type="chain" id="PRO_5012426160" description="Organic solvent ABC transporter permease" evidence="2">
    <location>
        <begin position="27"/>
        <end position="388"/>
    </location>
</feature>
<gene>
    <name evidence="3" type="ORF">CK501_07930</name>
</gene>
<feature type="region of interest" description="Disordered" evidence="1">
    <location>
        <begin position="177"/>
        <end position="215"/>
    </location>
</feature>
<feature type="signal peptide" evidence="2">
    <location>
        <begin position="1"/>
        <end position="26"/>
    </location>
</feature>
<keyword evidence="4" id="KW-1185">Reference proteome</keyword>
<dbReference type="RefSeq" id="WP_095617212.1">
    <property type="nucleotide sequence ID" value="NZ_NSKD01000003.1"/>
</dbReference>
<feature type="region of interest" description="Disordered" evidence="1">
    <location>
        <begin position="227"/>
        <end position="254"/>
    </location>
</feature>
<feature type="compositionally biased region" description="Polar residues" evidence="1">
    <location>
        <begin position="184"/>
        <end position="198"/>
    </location>
</feature>
<name>A0A2A2F6U3_9GAMM</name>
<evidence type="ECO:0000313" key="3">
    <source>
        <dbReference type="EMBL" id="PAU80369.1"/>
    </source>
</evidence>
<dbReference type="PROSITE" id="PS51257">
    <property type="entry name" value="PROKAR_LIPOPROTEIN"/>
    <property type="match status" value="1"/>
</dbReference>
<reference evidence="3 4" key="1">
    <citation type="submission" date="2017-08" db="EMBL/GenBank/DDBJ databases">
        <title>Halovibrio sewagensis sp. nov., isolated from wastewater of high salinity.</title>
        <authorList>
            <person name="Dong X."/>
            <person name="Zhang G."/>
        </authorList>
    </citation>
    <scope>NUCLEOTIDE SEQUENCE [LARGE SCALE GENOMIC DNA]</scope>
    <source>
        <strain evidence="3 4">YL5-2</strain>
    </source>
</reference>
<dbReference type="AlphaFoldDB" id="A0A2A2F6U3"/>
<evidence type="ECO:0000256" key="2">
    <source>
        <dbReference type="SAM" id="SignalP"/>
    </source>
</evidence>
<proteinExistence type="predicted"/>
<keyword evidence="2" id="KW-0732">Signal</keyword>
<accession>A0A2A2F6U3</accession>
<dbReference type="EMBL" id="NSKD01000003">
    <property type="protein sequence ID" value="PAU80369.1"/>
    <property type="molecule type" value="Genomic_DNA"/>
</dbReference>
<evidence type="ECO:0008006" key="5">
    <source>
        <dbReference type="Google" id="ProtNLM"/>
    </source>
</evidence>
<comment type="caution">
    <text evidence="3">The sequence shown here is derived from an EMBL/GenBank/DDBJ whole genome shotgun (WGS) entry which is preliminary data.</text>
</comment>
<evidence type="ECO:0000313" key="4">
    <source>
        <dbReference type="Proteomes" id="UP000218896"/>
    </source>
</evidence>
<dbReference type="Proteomes" id="UP000218896">
    <property type="component" value="Unassembled WGS sequence"/>
</dbReference>
<organism evidence="3 4">
    <name type="scientific">Halovibrio salipaludis</name>
    <dbReference type="NCBI Taxonomy" id="2032626"/>
    <lineage>
        <taxon>Bacteria</taxon>
        <taxon>Pseudomonadati</taxon>
        <taxon>Pseudomonadota</taxon>
        <taxon>Gammaproteobacteria</taxon>
        <taxon>Oceanospirillales</taxon>
        <taxon>Halomonadaceae</taxon>
        <taxon>Halovibrio</taxon>
    </lineage>
</organism>
<feature type="compositionally biased region" description="Polar residues" evidence="1">
    <location>
        <begin position="235"/>
        <end position="246"/>
    </location>
</feature>
<evidence type="ECO:0000256" key="1">
    <source>
        <dbReference type="SAM" id="MobiDB-lite"/>
    </source>
</evidence>
<dbReference type="OrthoDB" id="5592990at2"/>